<sequence length="56" mass="6009">MKLSRFLVIGSFMGINALAIFSGSHATLEGTWMYLFTDGTVARDNGNAPTSGVLRD</sequence>
<evidence type="ECO:0000313" key="3">
    <source>
        <dbReference type="Proteomes" id="UP000593568"/>
    </source>
</evidence>
<dbReference type="AlphaFoldDB" id="A0A7J9DNH6"/>
<feature type="non-terminal residue" evidence="2">
    <location>
        <position position="56"/>
    </location>
</feature>
<keyword evidence="1" id="KW-0472">Membrane</keyword>
<dbReference type="EMBL" id="JABEZW010000003">
    <property type="protein sequence ID" value="MBA0762218.1"/>
    <property type="molecule type" value="Genomic_DNA"/>
</dbReference>
<protein>
    <submittedName>
        <fullName evidence="2">Uncharacterized protein</fullName>
    </submittedName>
</protein>
<keyword evidence="1" id="KW-0812">Transmembrane</keyword>
<keyword evidence="3" id="KW-1185">Reference proteome</keyword>
<organism evidence="2 3">
    <name type="scientific">Gossypium trilobum</name>
    <dbReference type="NCBI Taxonomy" id="34281"/>
    <lineage>
        <taxon>Eukaryota</taxon>
        <taxon>Viridiplantae</taxon>
        <taxon>Streptophyta</taxon>
        <taxon>Embryophyta</taxon>
        <taxon>Tracheophyta</taxon>
        <taxon>Spermatophyta</taxon>
        <taxon>Magnoliopsida</taxon>
        <taxon>eudicotyledons</taxon>
        <taxon>Gunneridae</taxon>
        <taxon>Pentapetalae</taxon>
        <taxon>rosids</taxon>
        <taxon>malvids</taxon>
        <taxon>Malvales</taxon>
        <taxon>Malvaceae</taxon>
        <taxon>Malvoideae</taxon>
        <taxon>Gossypium</taxon>
    </lineage>
</organism>
<comment type="caution">
    <text evidence="2">The sequence shown here is derived from an EMBL/GenBank/DDBJ whole genome shotgun (WGS) entry which is preliminary data.</text>
</comment>
<dbReference type="Proteomes" id="UP000593568">
    <property type="component" value="Unassembled WGS sequence"/>
</dbReference>
<reference evidence="2 3" key="1">
    <citation type="journal article" date="2019" name="Genome Biol. Evol.">
        <title>Insights into the evolution of the New World diploid cottons (Gossypium, subgenus Houzingenia) based on genome sequencing.</title>
        <authorList>
            <person name="Grover C.E."/>
            <person name="Arick M.A. 2nd"/>
            <person name="Thrash A."/>
            <person name="Conover J.L."/>
            <person name="Sanders W.S."/>
            <person name="Peterson D.G."/>
            <person name="Frelichowski J.E."/>
            <person name="Scheffler J.A."/>
            <person name="Scheffler B.E."/>
            <person name="Wendel J.F."/>
        </authorList>
    </citation>
    <scope>NUCLEOTIDE SEQUENCE [LARGE SCALE GENOMIC DNA]</scope>
    <source>
        <strain evidence="2">8</strain>
        <tissue evidence="2">Leaf</tissue>
    </source>
</reference>
<evidence type="ECO:0000313" key="2">
    <source>
        <dbReference type="EMBL" id="MBA0762218.1"/>
    </source>
</evidence>
<feature type="transmembrane region" description="Helical" evidence="1">
    <location>
        <begin position="7"/>
        <end position="28"/>
    </location>
</feature>
<evidence type="ECO:0000256" key="1">
    <source>
        <dbReference type="SAM" id="Phobius"/>
    </source>
</evidence>
<proteinExistence type="predicted"/>
<accession>A0A7J9DNH6</accession>
<gene>
    <name evidence="2" type="ORF">Gotri_024758</name>
</gene>
<keyword evidence="1" id="KW-1133">Transmembrane helix</keyword>
<name>A0A7J9DNH6_9ROSI</name>